<keyword evidence="2" id="KW-1185">Reference proteome</keyword>
<organism evidence="1 2">
    <name type="scientific">Albugo candida</name>
    <dbReference type="NCBI Taxonomy" id="65357"/>
    <lineage>
        <taxon>Eukaryota</taxon>
        <taxon>Sar</taxon>
        <taxon>Stramenopiles</taxon>
        <taxon>Oomycota</taxon>
        <taxon>Peronosporomycetes</taxon>
        <taxon>Albuginales</taxon>
        <taxon>Albuginaceae</taxon>
        <taxon>Albugo</taxon>
    </lineage>
</organism>
<evidence type="ECO:0008006" key="3">
    <source>
        <dbReference type="Google" id="ProtNLM"/>
    </source>
</evidence>
<evidence type="ECO:0000313" key="2">
    <source>
        <dbReference type="Proteomes" id="UP000053237"/>
    </source>
</evidence>
<dbReference type="OrthoDB" id="109083at2759"/>
<evidence type="ECO:0000313" key="1">
    <source>
        <dbReference type="EMBL" id="CCI10079.1"/>
    </source>
</evidence>
<protein>
    <recommendedName>
        <fullName evidence="3">Proteasome assembly chaperone 2</fullName>
    </recommendedName>
</protein>
<dbReference type="InParanoid" id="A0A024FTU2"/>
<reference evidence="1 2" key="1">
    <citation type="submission" date="2012-05" db="EMBL/GenBank/DDBJ databases">
        <title>Recombination and specialization in a pathogen metapopulation.</title>
        <authorList>
            <person name="Gardiner A."/>
            <person name="Kemen E."/>
            <person name="Schultz-Larsen T."/>
            <person name="MacLean D."/>
            <person name="Van Oosterhout C."/>
            <person name="Jones J.D.G."/>
        </authorList>
    </citation>
    <scope>NUCLEOTIDE SEQUENCE [LARGE SCALE GENOMIC DNA]</scope>
    <source>
        <strain evidence="1 2">Ac Nc2</strain>
    </source>
</reference>
<accession>A0A024FTU2</accession>
<proteinExistence type="predicted"/>
<sequence length="244" mass="27741">MNRSIFIAFDDFSRAGKYVLSSLAFNDRVASSSPKVNFESHPILSKSATLKTWSWNSHEIIHLSLDTTCVSTLWELTKDLMDWILHLENDLKDTVQSVILIGALYLPVAKSCHSPELDDIFYYQTSCKPNSGERFLQCERISSFESSWKISDPFVCRFLYLLGIEQPTQTQVHGLFAKGYRPGQYPLLEGTRDAISRLIGALTHATARYECFKIDPQVAWKHLEQDATAGWSDKSCKGEQSIYN</sequence>
<name>A0A024FTU2_9STRA</name>
<dbReference type="AlphaFoldDB" id="A0A024FTU2"/>
<dbReference type="Proteomes" id="UP000053237">
    <property type="component" value="Unassembled WGS sequence"/>
</dbReference>
<comment type="caution">
    <text evidence="1">The sequence shown here is derived from an EMBL/GenBank/DDBJ whole genome shotgun (WGS) entry which is preliminary data.</text>
</comment>
<gene>
    <name evidence="1" type="ORF">BN9_057640</name>
</gene>
<dbReference type="EMBL" id="CAIX01000083">
    <property type="protein sequence ID" value="CCI10079.1"/>
    <property type="molecule type" value="Genomic_DNA"/>
</dbReference>